<reference evidence="3" key="2">
    <citation type="submission" date="2019-09" db="UniProtKB">
        <authorList>
            <consortium name="WormBaseParasite"/>
        </authorList>
    </citation>
    <scope>IDENTIFICATION</scope>
</reference>
<gene>
    <name evidence="1" type="ORF">HPBE_LOCUS15270</name>
</gene>
<accession>A0A3P8E586</accession>
<evidence type="ECO:0000313" key="2">
    <source>
        <dbReference type="Proteomes" id="UP000050761"/>
    </source>
</evidence>
<dbReference type="EMBL" id="UZAH01028775">
    <property type="protein sequence ID" value="VDP02286.1"/>
    <property type="molecule type" value="Genomic_DNA"/>
</dbReference>
<evidence type="ECO:0000313" key="3">
    <source>
        <dbReference type="WBParaSite" id="HPBE_0001527101-mRNA-1"/>
    </source>
</evidence>
<reference evidence="1 2" key="1">
    <citation type="submission" date="2018-11" db="EMBL/GenBank/DDBJ databases">
        <authorList>
            <consortium name="Pathogen Informatics"/>
        </authorList>
    </citation>
    <scope>NUCLEOTIDE SEQUENCE [LARGE SCALE GENOMIC DNA]</scope>
</reference>
<sequence length="119" mass="12629">MVSTPAVIELFFVDFFDSPRTKSAYSLWDRRAFAECIIATGSAAAVVEDRPSPADGGQVKSAIIRVFRPGEDFIAPGRSCATNPVGVDLRAAERLLGPSLSEVGHRPATVVVSNVGTTH</sequence>
<dbReference type="Proteomes" id="UP000050761">
    <property type="component" value="Unassembled WGS sequence"/>
</dbReference>
<evidence type="ECO:0000313" key="1">
    <source>
        <dbReference type="EMBL" id="VDP02286.1"/>
    </source>
</evidence>
<name>A0A183G1Z5_HELPZ</name>
<proteinExistence type="predicted"/>
<protein>
    <submittedName>
        <fullName evidence="3">DUF1436 family protein</fullName>
    </submittedName>
</protein>
<organism evidence="2 3">
    <name type="scientific">Heligmosomoides polygyrus</name>
    <name type="common">Parasitic roundworm</name>
    <dbReference type="NCBI Taxonomy" id="6339"/>
    <lineage>
        <taxon>Eukaryota</taxon>
        <taxon>Metazoa</taxon>
        <taxon>Ecdysozoa</taxon>
        <taxon>Nematoda</taxon>
        <taxon>Chromadorea</taxon>
        <taxon>Rhabditida</taxon>
        <taxon>Rhabditina</taxon>
        <taxon>Rhabditomorpha</taxon>
        <taxon>Strongyloidea</taxon>
        <taxon>Heligmosomidae</taxon>
        <taxon>Heligmosomoides</taxon>
    </lineage>
</organism>
<keyword evidence="2" id="KW-1185">Reference proteome</keyword>
<accession>A0A183G1Z5</accession>
<dbReference type="AlphaFoldDB" id="A0A183G1Z5"/>
<dbReference type="WBParaSite" id="HPBE_0001527101-mRNA-1">
    <property type="protein sequence ID" value="HPBE_0001527101-mRNA-1"/>
    <property type="gene ID" value="HPBE_0001527101"/>
</dbReference>